<dbReference type="GO" id="GO:0008239">
    <property type="term" value="F:dipeptidyl-peptidase activity"/>
    <property type="evidence" value="ECO:0007669"/>
    <property type="project" value="TreeGrafter"/>
</dbReference>
<evidence type="ECO:0000313" key="5">
    <source>
        <dbReference type="EMBL" id="MBB4931552.1"/>
    </source>
</evidence>
<feature type="region of interest" description="Disordered" evidence="4">
    <location>
        <begin position="454"/>
        <end position="478"/>
    </location>
</feature>
<gene>
    <name evidence="5" type="ORF">F4561_002372</name>
</gene>
<dbReference type="GO" id="GO:0006508">
    <property type="term" value="P:proteolysis"/>
    <property type="evidence" value="ECO:0007669"/>
    <property type="project" value="UniProtKB-KW"/>
</dbReference>
<dbReference type="PANTHER" id="PTHR11010:SF38">
    <property type="entry name" value="LYSOSOMAL PRO-X CARBOXYPEPTIDASE"/>
    <property type="match status" value="1"/>
</dbReference>
<name>A0A7W7RGN7_9ACTN</name>
<reference evidence="5 6" key="1">
    <citation type="submission" date="2020-08" db="EMBL/GenBank/DDBJ databases">
        <title>Sequencing the genomes of 1000 actinobacteria strains.</title>
        <authorList>
            <person name="Klenk H.-P."/>
        </authorList>
    </citation>
    <scope>NUCLEOTIDE SEQUENCE [LARGE SCALE GENOMIC DNA]</scope>
    <source>
        <strain evidence="5 6">DSM 102030</strain>
    </source>
</reference>
<dbReference type="SUPFAM" id="SSF53474">
    <property type="entry name" value="alpha/beta-Hydrolases"/>
    <property type="match status" value="1"/>
</dbReference>
<dbReference type="PANTHER" id="PTHR11010">
    <property type="entry name" value="PROTEASE S28 PRO-X CARBOXYPEPTIDASE-RELATED"/>
    <property type="match status" value="1"/>
</dbReference>
<keyword evidence="6" id="KW-1185">Reference proteome</keyword>
<accession>A0A7W7RGN7</accession>
<comment type="caution">
    <text evidence="5">The sequence shown here is derived from an EMBL/GenBank/DDBJ whole genome shotgun (WGS) entry which is preliminary data.</text>
</comment>
<dbReference type="Gene3D" id="3.40.50.1820">
    <property type="entry name" value="alpha/beta hydrolase"/>
    <property type="match status" value="2"/>
</dbReference>
<dbReference type="Pfam" id="PF05576">
    <property type="entry name" value="Peptidase_S37"/>
    <property type="match status" value="1"/>
</dbReference>
<evidence type="ECO:0000256" key="2">
    <source>
        <dbReference type="ARBA" id="ARBA00022729"/>
    </source>
</evidence>
<evidence type="ECO:0000256" key="3">
    <source>
        <dbReference type="ARBA" id="ARBA00022801"/>
    </source>
</evidence>
<evidence type="ECO:0000313" key="6">
    <source>
        <dbReference type="Proteomes" id="UP000523007"/>
    </source>
</evidence>
<keyword evidence="1" id="KW-0645">Protease</keyword>
<dbReference type="Proteomes" id="UP000523007">
    <property type="component" value="Unassembled WGS sequence"/>
</dbReference>
<keyword evidence="3" id="KW-0378">Hydrolase</keyword>
<evidence type="ECO:0000256" key="1">
    <source>
        <dbReference type="ARBA" id="ARBA00022670"/>
    </source>
</evidence>
<dbReference type="InterPro" id="IPR029058">
    <property type="entry name" value="AB_hydrolase_fold"/>
</dbReference>
<protein>
    <recommendedName>
        <fullName evidence="7">PS-10 peptidase S37</fullName>
    </recommendedName>
</protein>
<evidence type="ECO:0000256" key="4">
    <source>
        <dbReference type="SAM" id="MobiDB-lite"/>
    </source>
</evidence>
<sequence>MLLPGTHAPESCRSGIVLFLTVTTLVLGKSPIWAEQRSAEDESEIVDRLSEVPGLTVVAENDAPEGFRHFVLEYEQPADHAAPGEQVFSQRLALLHRGLDRPTVLHTTGYDVVTEPFRSEPARLVDGNQVSTEQRFFGSSRPDPADWSDLDIRQAATDHHRLIRALGDIYEEEWISTGASKGGMTSVYHRRFYPGDLDGTVAYVAPNDADNQEDSAYLEFFGNVGTDPRCRQDLAALQRESLERRGDLVARYEERAAEQGWTFGGSLPSADAAFELIVLDTPWHFWQFQTQERCADIPDGDSSTTEIAEFLGDVYGWYRTHDEAIEPYVPYYYQAASQLGYPSVPTDHIDDLLEYPGLFRAASYLPEGVGTPEFDAEAMSDIDQWVRTRGERLLFVDGEFDPWGAESFRVQRGGERDSARFVAPRANHGADIEQLAPQDRAAATAMVRRWAGLKGVPGAPPGHVPELDNPGELARDAP</sequence>
<dbReference type="AlphaFoldDB" id="A0A7W7RGN7"/>
<dbReference type="RefSeq" id="WP_184577873.1">
    <property type="nucleotide sequence ID" value="NZ_JACHJT010000001.1"/>
</dbReference>
<keyword evidence="2" id="KW-0732">Signal</keyword>
<dbReference type="EMBL" id="JACHJT010000001">
    <property type="protein sequence ID" value="MBB4931552.1"/>
    <property type="molecule type" value="Genomic_DNA"/>
</dbReference>
<organism evidence="5 6">
    <name type="scientific">Lipingzhangella halophila</name>
    <dbReference type="NCBI Taxonomy" id="1783352"/>
    <lineage>
        <taxon>Bacteria</taxon>
        <taxon>Bacillati</taxon>
        <taxon>Actinomycetota</taxon>
        <taxon>Actinomycetes</taxon>
        <taxon>Streptosporangiales</taxon>
        <taxon>Nocardiopsidaceae</taxon>
        <taxon>Lipingzhangella</taxon>
    </lineage>
</organism>
<dbReference type="InterPro" id="IPR008761">
    <property type="entry name" value="Peptidase_S37"/>
</dbReference>
<evidence type="ECO:0008006" key="7">
    <source>
        <dbReference type="Google" id="ProtNLM"/>
    </source>
</evidence>
<proteinExistence type="predicted"/>